<gene>
    <name evidence="1" type="ordered locus">PP7435_Chr1-2357</name>
</gene>
<dbReference type="Proteomes" id="UP000006853">
    <property type="component" value="Chromosome 1"/>
</dbReference>
<accession>A0A1G4KP96</accession>
<reference evidence="1 2" key="1">
    <citation type="journal article" date="2011" name="J. Biotechnol.">
        <title>High-quality genome sequence of Pichia pastoris CBS7435.</title>
        <authorList>
            <person name="Kuberl A."/>
            <person name="Schneider J."/>
            <person name="Thallinger G.G."/>
            <person name="Anderl I."/>
            <person name="Wibberg D."/>
            <person name="Hajek T."/>
            <person name="Jaenicke S."/>
            <person name="Brinkrolf K."/>
            <person name="Goesmann A."/>
            <person name="Szczepanowski R."/>
            <person name="Puhler A."/>
            <person name="Schwab H."/>
            <person name="Glieder A."/>
            <person name="Pichler H."/>
        </authorList>
    </citation>
    <scope>NUCLEOTIDE SEQUENCE [LARGE SCALE GENOMIC DNA]</scope>
    <source>
        <strain evidence="2">ATCC 76273 / CBS 7435 / CECT 11047 / NRRL Y-11430 / Wegner 21-1</strain>
    </source>
</reference>
<evidence type="ECO:0000313" key="1">
    <source>
        <dbReference type="EMBL" id="SCV11839.1"/>
    </source>
</evidence>
<organism evidence="1 2">
    <name type="scientific">Komagataella phaffii (strain ATCC 76273 / CBS 7435 / CECT 11047 / NRRL Y-11430 / Wegner 21-1)</name>
    <name type="common">Yeast</name>
    <name type="synonym">Pichia pastoris</name>
    <dbReference type="NCBI Taxonomy" id="981350"/>
    <lineage>
        <taxon>Eukaryota</taxon>
        <taxon>Fungi</taxon>
        <taxon>Dikarya</taxon>
        <taxon>Ascomycota</taxon>
        <taxon>Saccharomycotina</taxon>
        <taxon>Pichiomycetes</taxon>
        <taxon>Pichiales</taxon>
        <taxon>Pichiaceae</taxon>
        <taxon>Komagataella</taxon>
    </lineage>
</organism>
<keyword evidence="2" id="KW-1185">Reference proteome</keyword>
<evidence type="ECO:0000313" key="2">
    <source>
        <dbReference type="Proteomes" id="UP000006853"/>
    </source>
</evidence>
<protein>
    <submittedName>
        <fullName evidence="1">Uncharacterized protein</fullName>
    </submittedName>
</protein>
<name>A0A1G4KP96_KOMPC</name>
<sequence>MTSMNQKYMLLLSQSKKNSSLKVLAEGDCRKNHNKVHPILSPRKDAKLVIIPATKHKSSK</sequence>
<proteinExistence type="predicted"/>
<reference evidence="1 2" key="2">
    <citation type="journal article" date="2016" name="FEMS Yeast Res.">
        <title>Curation of the genome annotation of Pichia pastoris (Komagataella phaffii) CBS7435 from gene level to protein function.</title>
        <authorList>
            <person name="Valli M."/>
            <person name="Tatto N.E."/>
            <person name="Peymann A."/>
            <person name="Gruber C."/>
            <person name="Landes N."/>
            <person name="Ekker H."/>
            <person name="Thallinger G.G."/>
            <person name="Mattanovich D."/>
            <person name="Gasser B."/>
            <person name="Graf A.B."/>
        </authorList>
    </citation>
    <scope>GENOME REANNOTATION</scope>
    <source>
        <strain evidence="1 2">ATCC 76273 / CBS 7435 / CECT 11047 / NRRL Y-11430 / Wegner 21-1</strain>
    </source>
</reference>
<dbReference type="AlphaFoldDB" id="A0A1G4KP96"/>
<dbReference type="EMBL" id="FR839628">
    <property type="protein sequence ID" value="SCV11839.1"/>
    <property type="molecule type" value="Genomic_DNA"/>
</dbReference>